<protein>
    <recommendedName>
        <fullName evidence="3">N-acetyltransferase domain-containing protein</fullName>
    </recommendedName>
</protein>
<dbReference type="Proteomes" id="UP001501153">
    <property type="component" value="Unassembled WGS sequence"/>
</dbReference>
<dbReference type="SUPFAM" id="SSF55729">
    <property type="entry name" value="Acyl-CoA N-acyltransferases (Nat)"/>
    <property type="match status" value="1"/>
</dbReference>
<gene>
    <name evidence="1" type="ORF">GCM10023185_16560</name>
</gene>
<evidence type="ECO:0000313" key="2">
    <source>
        <dbReference type="Proteomes" id="UP001501153"/>
    </source>
</evidence>
<name>A0ABP8IAB2_9BACT</name>
<sequence length="310" mass="35002">MANRRNTLFYYSPFNFIRELKTAPQLELLTQARISGKPYLGVETPAGECCFYLEALAWDTAYFGLRTHKLQAVLYPKVSLAELAQACRTLVQHLADIGSQYCFLEIPAEDILLIQALGIAGFKLVETRLTYYQNLTEYSHPERFAVRRATEADTDDLQHVARTMRNSFDRFHADPIFSPEKADEFLATYVQQSIRGFADVVLVPDCPGEAPGAFLTANYQRELWPALGLPVAKMVLSAVSGASRQGWYKKLISEMSYHLREQGAVYAFMNTQATNRAVFHTWESLGYRLGGTTHILSYSPGLEQIRSQCT</sequence>
<dbReference type="RefSeq" id="WP_345235557.1">
    <property type="nucleotide sequence ID" value="NZ_BAABGZ010000016.1"/>
</dbReference>
<dbReference type="EMBL" id="BAABGZ010000016">
    <property type="protein sequence ID" value="GAA4354578.1"/>
    <property type="molecule type" value="Genomic_DNA"/>
</dbReference>
<evidence type="ECO:0008006" key="3">
    <source>
        <dbReference type="Google" id="ProtNLM"/>
    </source>
</evidence>
<dbReference type="InterPro" id="IPR016181">
    <property type="entry name" value="Acyl_CoA_acyltransferase"/>
</dbReference>
<comment type="caution">
    <text evidence="1">The sequence shown here is derived from an EMBL/GenBank/DDBJ whole genome shotgun (WGS) entry which is preliminary data.</text>
</comment>
<dbReference type="Gene3D" id="3.40.630.30">
    <property type="match status" value="1"/>
</dbReference>
<organism evidence="1 2">
    <name type="scientific">Hymenobacter saemangeumensis</name>
    <dbReference type="NCBI Taxonomy" id="1084522"/>
    <lineage>
        <taxon>Bacteria</taxon>
        <taxon>Pseudomonadati</taxon>
        <taxon>Bacteroidota</taxon>
        <taxon>Cytophagia</taxon>
        <taxon>Cytophagales</taxon>
        <taxon>Hymenobacteraceae</taxon>
        <taxon>Hymenobacter</taxon>
    </lineage>
</organism>
<keyword evidence="2" id="KW-1185">Reference proteome</keyword>
<reference evidence="2" key="1">
    <citation type="journal article" date="2019" name="Int. J. Syst. Evol. Microbiol.">
        <title>The Global Catalogue of Microorganisms (GCM) 10K type strain sequencing project: providing services to taxonomists for standard genome sequencing and annotation.</title>
        <authorList>
            <consortium name="The Broad Institute Genomics Platform"/>
            <consortium name="The Broad Institute Genome Sequencing Center for Infectious Disease"/>
            <person name="Wu L."/>
            <person name="Ma J."/>
        </authorList>
    </citation>
    <scope>NUCLEOTIDE SEQUENCE [LARGE SCALE GENOMIC DNA]</scope>
    <source>
        <strain evidence="2">JCM 17923</strain>
    </source>
</reference>
<proteinExistence type="predicted"/>
<evidence type="ECO:0000313" key="1">
    <source>
        <dbReference type="EMBL" id="GAA4354578.1"/>
    </source>
</evidence>
<accession>A0ABP8IAB2</accession>